<dbReference type="GO" id="GO:0032259">
    <property type="term" value="P:methylation"/>
    <property type="evidence" value="ECO:0007669"/>
    <property type="project" value="UniProtKB-KW"/>
</dbReference>
<dbReference type="InterPro" id="IPR013216">
    <property type="entry name" value="Methyltransf_11"/>
</dbReference>
<keyword evidence="3" id="KW-0808">Transferase</keyword>
<gene>
    <name evidence="3" type="ORF">SAMN02745704_01815</name>
</gene>
<dbReference type="SUPFAM" id="SSF53335">
    <property type="entry name" value="S-adenosyl-L-methionine-dependent methyltransferases"/>
    <property type="match status" value="1"/>
</dbReference>
<sequence length="246" mass="26468">MNRSVPPGQPGPLSPPAAPHQAPPLWTRPELRRVAGDTLRPGGLELTTRLAETMHLCPGMRVLDVGCGLGSTVRFLRRRFGVCALGLDLAPGTEHPSLPLMQGNADALPLPPDSMDAVFCECVLSLQHDPGKVLRELHRVLRPGGMLGLSDLYRIAEGRTKAACPTIPGNRSPETETSCTKTSFTQADLLEHLRLAGLYAIRFEDHSPLLRDLAAKLTWAGISPDACRAGAGYCLVSAHKPKPQRS</sequence>
<dbReference type="NCBIfam" id="NF045667">
    <property type="entry name" value="MTase_DVU1556"/>
    <property type="match status" value="1"/>
</dbReference>
<evidence type="ECO:0000259" key="2">
    <source>
        <dbReference type="Pfam" id="PF08241"/>
    </source>
</evidence>
<evidence type="ECO:0000256" key="1">
    <source>
        <dbReference type="SAM" id="MobiDB-lite"/>
    </source>
</evidence>
<dbReference type="InterPro" id="IPR029063">
    <property type="entry name" value="SAM-dependent_MTases_sf"/>
</dbReference>
<dbReference type="Pfam" id="PF08241">
    <property type="entry name" value="Methyltransf_11"/>
    <property type="match status" value="1"/>
</dbReference>
<dbReference type="PANTHER" id="PTHR42912:SF80">
    <property type="entry name" value="METHYLTRANSFERASE DOMAIN-CONTAINING PROTEIN"/>
    <property type="match status" value="1"/>
</dbReference>
<dbReference type="InterPro" id="IPR050508">
    <property type="entry name" value="Methyltransf_Superfamily"/>
</dbReference>
<dbReference type="Proteomes" id="UP000190027">
    <property type="component" value="Unassembled WGS sequence"/>
</dbReference>
<dbReference type="CDD" id="cd02440">
    <property type="entry name" value="AdoMet_MTases"/>
    <property type="match status" value="1"/>
</dbReference>
<dbReference type="AlphaFoldDB" id="A0A1T4X567"/>
<feature type="compositionally biased region" description="Pro residues" evidence="1">
    <location>
        <begin position="7"/>
        <end position="22"/>
    </location>
</feature>
<dbReference type="PANTHER" id="PTHR42912">
    <property type="entry name" value="METHYLTRANSFERASE"/>
    <property type="match status" value="1"/>
</dbReference>
<feature type="domain" description="Methyltransferase type 11" evidence="2">
    <location>
        <begin position="63"/>
        <end position="147"/>
    </location>
</feature>
<keyword evidence="4" id="KW-1185">Reference proteome</keyword>
<evidence type="ECO:0000313" key="3">
    <source>
        <dbReference type="EMBL" id="SKA84764.1"/>
    </source>
</evidence>
<dbReference type="Gene3D" id="3.40.50.150">
    <property type="entry name" value="Vaccinia Virus protein VP39"/>
    <property type="match status" value="1"/>
</dbReference>
<dbReference type="GO" id="GO:0008757">
    <property type="term" value="F:S-adenosylmethionine-dependent methyltransferase activity"/>
    <property type="evidence" value="ECO:0007669"/>
    <property type="project" value="InterPro"/>
</dbReference>
<dbReference type="STRING" id="1121449.SAMN02745704_01815"/>
<name>A0A1T4X567_9BACT</name>
<feature type="region of interest" description="Disordered" evidence="1">
    <location>
        <begin position="1"/>
        <end position="25"/>
    </location>
</feature>
<dbReference type="EMBL" id="FUYC01000007">
    <property type="protein sequence ID" value="SKA84764.1"/>
    <property type="molecule type" value="Genomic_DNA"/>
</dbReference>
<keyword evidence="3" id="KW-0489">Methyltransferase</keyword>
<accession>A0A1T4X567</accession>
<evidence type="ECO:0000313" key="4">
    <source>
        <dbReference type="Proteomes" id="UP000190027"/>
    </source>
</evidence>
<protein>
    <submittedName>
        <fullName evidence="3">Methyltransferase domain-containing protein</fullName>
    </submittedName>
</protein>
<organism evidence="3 4">
    <name type="scientific">Paucidesulfovibrio gracilis DSM 16080</name>
    <dbReference type="NCBI Taxonomy" id="1121449"/>
    <lineage>
        <taxon>Bacteria</taxon>
        <taxon>Pseudomonadati</taxon>
        <taxon>Thermodesulfobacteriota</taxon>
        <taxon>Desulfovibrionia</taxon>
        <taxon>Desulfovibrionales</taxon>
        <taxon>Desulfovibrionaceae</taxon>
        <taxon>Paucidesulfovibrio</taxon>
    </lineage>
</organism>
<proteinExistence type="predicted"/>
<reference evidence="3 4" key="1">
    <citation type="submission" date="2017-02" db="EMBL/GenBank/DDBJ databases">
        <authorList>
            <person name="Peterson S.W."/>
        </authorList>
    </citation>
    <scope>NUCLEOTIDE SEQUENCE [LARGE SCALE GENOMIC DNA]</scope>
    <source>
        <strain evidence="3 4">DSM 16080</strain>
    </source>
</reference>